<name>A0A2P2J1F1_RHIMU</name>
<protein>
    <submittedName>
        <fullName evidence="1">Uncharacterized protein</fullName>
    </submittedName>
</protein>
<proteinExistence type="predicted"/>
<accession>A0A2P2J1F1</accession>
<sequence length="40" mass="4724">MHIQAICNFEMNKLVHMVVVAEIWMSQHFFNQKNIFCIGA</sequence>
<dbReference type="AlphaFoldDB" id="A0A2P2J1F1"/>
<dbReference type="EMBL" id="GGEC01006784">
    <property type="protein sequence ID" value="MBW87267.1"/>
    <property type="molecule type" value="Transcribed_RNA"/>
</dbReference>
<reference evidence="1" key="1">
    <citation type="submission" date="2018-02" db="EMBL/GenBank/DDBJ databases">
        <title>Rhizophora mucronata_Transcriptome.</title>
        <authorList>
            <person name="Meera S.P."/>
            <person name="Sreeshan A."/>
            <person name="Augustine A."/>
        </authorList>
    </citation>
    <scope>NUCLEOTIDE SEQUENCE</scope>
    <source>
        <tissue evidence="1">Leaf</tissue>
    </source>
</reference>
<organism evidence="1">
    <name type="scientific">Rhizophora mucronata</name>
    <name type="common">Asiatic mangrove</name>
    <dbReference type="NCBI Taxonomy" id="61149"/>
    <lineage>
        <taxon>Eukaryota</taxon>
        <taxon>Viridiplantae</taxon>
        <taxon>Streptophyta</taxon>
        <taxon>Embryophyta</taxon>
        <taxon>Tracheophyta</taxon>
        <taxon>Spermatophyta</taxon>
        <taxon>Magnoliopsida</taxon>
        <taxon>eudicotyledons</taxon>
        <taxon>Gunneridae</taxon>
        <taxon>Pentapetalae</taxon>
        <taxon>rosids</taxon>
        <taxon>fabids</taxon>
        <taxon>Malpighiales</taxon>
        <taxon>Rhizophoraceae</taxon>
        <taxon>Rhizophora</taxon>
    </lineage>
</organism>
<evidence type="ECO:0000313" key="1">
    <source>
        <dbReference type="EMBL" id="MBW87267.1"/>
    </source>
</evidence>